<dbReference type="PANTHER" id="PTHR43727">
    <property type="entry name" value="DIAMINOPIMELATE DECARBOXYLASE"/>
    <property type="match status" value="1"/>
</dbReference>
<evidence type="ECO:0000256" key="4">
    <source>
        <dbReference type="ARBA" id="ARBA00023239"/>
    </source>
</evidence>
<feature type="binding site" evidence="5">
    <location>
        <begin position="282"/>
        <end position="285"/>
    </location>
    <ligand>
        <name>pyridoxal 5'-phosphate</name>
        <dbReference type="ChEBI" id="CHEBI:597326"/>
    </ligand>
</feature>
<feature type="binding site" evidence="5">
    <location>
        <position position="321"/>
    </location>
    <ligand>
        <name>substrate</name>
    </ligand>
</feature>
<dbReference type="CDD" id="cd06828">
    <property type="entry name" value="PLPDE_III_DapDC"/>
    <property type="match status" value="1"/>
</dbReference>
<feature type="binding site" evidence="5">
    <location>
        <position position="325"/>
    </location>
    <ligand>
        <name>substrate</name>
    </ligand>
</feature>
<dbReference type="PRINTS" id="PR01181">
    <property type="entry name" value="DAPDCRBXLASE"/>
</dbReference>
<feature type="binding site" evidence="5">
    <location>
        <position position="285"/>
    </location>
    <ligand>
        <name>substrate</name>
    </ligand>
</feature>
<dbReference type="AlphaFoldDB" id="A0A967C856"/>
<dbReference type="InterPro" id="IPR009006">
    <property type="entry name" value="Ala_racemase/Decarboxylase_C"/>
</dbReference>
<accession>A0A967C856</accession>
<dbReference type="Pfam" id="PF00278">
    <property type="entry name" value="Orn_DAP_Arg_deC"/>
    <property type="match status" value="1"/>
</dbReference>
<feature type="modified residue" description="N6-(pyridoxal phosphate)lysine" evidence="5 7">
    <location>
        <position position="62"/>
    </location>
</feature>
<dbReference type="InterPro" id="IPR002986">
    <property type="entry name" value="DAP_deCOOHase_LysA"/>
</dbReference>
<feature type="binding site" evidence="5">
    <location>
        <position position="382"/>
    </location>
    <ligand>
        <name>substrate</name>
    </ligand>
</feature>
<feature type="binding site" evidence="5">
    <location>
        <position position="382"/>
    </location>
    <ligand>
        <name>pyridoxal 5'-phosphate</name>
        <dbReference type="ChEBI" id="CHEBI:597326"/>
    </ligand>
</feature>
<dbReference type="GO" id="GO:0030170">
    <property type="term" value="F:pyridoxal phosphate binding"/>
    <property type="evidence" value="ECO:0007669"/>
    <property type="project" value="UniProtKB-UniRule"/>
</dbReference>
<proteinExistence type="inferred from homology"/>
<dbReference type="RefSeq" id="WP_167222968.1">
    <property type="nucleotide sequence ID" value="NZ_JAAQPH010000004.1"/>
</dbReference>
<dbReference type="InterPro" id="IPR000183">
    <property type="entry name" value="Orn/DAP/Arg_de-COase"/>
</dbReference>
<dbReference type="EMBL" id="JAAQPH010000004">
    <property type="protein sequence ID" value="NIA68427.1"/>
    <property type="molecule type" value="Genomic_DNA"/>
</dbReference>
<comment type="subunit">
    <text evidence="5">Homodimer.</text>
</comment>
<dbReference type="GO" id="GO:0009089">
    <property type="term" value="P:lysine biosynthetic process via diaminopimelate"/>
    <property type="evidence" value="ECO:0007669"/>
    <property type="project" value="UniProtKB-UniRule"/>
</dbReference>
<dbReference type="EC" id="4.1.1.20" evidence="5 6"/>
<protein>
    <recommendedName>
        <fullName evidence="5 6">Diaminopimelate decarboxylase</fullName>
        <shortName evidence="5">DAP decarboxylase</shortName>
        <shortName evidence="5">DAPDC</shortName>
        <ecNumber evidence="5 6">4.1.1.20</ecNumber>
    </recommendedName>
</protein>
<dbReference type="PRINTS" id="PR01179">
    <property type="entry name" value="ODADCRBXLASE"/>
</dbReference>
<dbReference type="SUPFAM" id="SSF50621">
    <property type="entry name" value="Alanine racemase C-terminal domain-like"/>
    <property type="match status" value="1"/>
</dbReference>
<keyword evidence="2 5" id="KW-0210">Decarboxylase</keyword>
<feature type="binding site" evidence="5">
    <location>
        <position position="241"/>
    </location>
    <ligand>
        <name>pyridoxal 5'-phosphate</name>
        <dbReference type="ChEBI" id="CHEBI:597326"/>
    </ligand>
</feature>
<dbReference type="Proteomes" id="UP000761264">
    <property type="component" value="Unassembled WGS sequence"/>
</dbReference>
<comment type="cofactor">
    <cofactor evidence="1 5 7 8">
        <name>pyridoxal 5'-phosphate</name>
        <dbReference type="ChEBI" id="CHEBI:597326"/>
    </cofactor>
</comment>
<organism evidence="11 12">
    <name type="scientific">Pelagibius litoralis</name>
    <dbReference type="NCBI Taxonomy" id="374515"/>
    <lineage>
        <taxon>Bacteria</taxon>
        <taxon>Pseudomonadati</taxon>
        <taxon>Pseudomonadota</taxon>
        <taxon>Alphaproteobacteria</taxon>
        <taxon>Rhodospirillales</taxon>
        <taxon>Rhodovibrionaceae</taxon>
        <taxon>Pelagibius</taxon>
    </lineage>
</organism>
<comment type="caution">
    <text evidence="11">The sequence shown here is derived from an EMBL/GenBank/DDBJ whole genome shotgun (WGS) entry which is preliminary data.</text>
</comment>
<comment type="similarity">
    <text evidence="5">Belongs to the Orn/Lys/Arg decarboxylase class-II family. LysA subfamily.</text>
</comment>
<dbReference type="FunFam" id="3.20.20.10:FF:000003">
    <property type="entry name" value="Diaminopimelate decarboxylase"/>
    <property type="match status" value="1"/>
</dbReference>
<dbReference type="InterPro" id="IPR022644">
    <property type="entry name" value="De-COase2_N"/>
</dbReference>
<dbReference type="Gene3D" id="2.40.37.10">
    <property type="entry name" value="Lyase, Ornithine Decarboxylase, Chain A, domain 1"/>
    <property type="match status" value="1"/>
</dbReference>
<evidence type="ECO:0000256" key="2">
    <source>
        <dbReference type="ARBA" id="ARBA00022793"/>
    </source>
</evidence>
<evidence type="ECO:0000256" key="3">
    <source>
        <dbReference type="ARBA" id="ARBA00022898"/>
    </source>
</evidence>
<keyword evidence="4 5" id="KW-0456">Lyase</keyword>
<evidence type="ECO:0000313" key="12">
    <source>
        <dbReference type="Proteomes" id="UP000761264"/>
    </source>
</evidence>
<keyword evidence="3 5" id="KW-0663">Pyridoxal phosphate</keyword>
<dbReference type="NCBIfam" id="TIGR01048">
    <property type="entry name" value="lysA"/>
    <property type="match status" value="1"/>
</dbReference>
<keyword evidence="12" id="KW-1185">Reference proteome</keyword>
<dbReference type="Gene3D" id="3.20.20.10">
    <property type="entry name" value="Alanine racemase"/>
    <property type="match status" value="1"/>
</dbReference>
<evidence type="ECO:0000256" key="5">
    <source>
        <dbReference type="HAMAP-Rule" id="MF_02120"/>
    </source>
</evidence>
<dbReference type="HAMAP" id="MF_02120">
    <property type="entry name" value="LysA"/>
    <property type="match status" value="1"/>
</dbReference>
<evidence type="ECO:0000256" key="8">
    <source>
        <dbReference type="RuleBase" id="RU003738"/>
    </source>
</evidence>
<evidence type="ECO:0000256" key="6">
    <source>
        <dbReference type="NCBIfam" id="TIGR01048"/>
    </source>
</evidence>
<dbReference type="InterPro" id="IPR029066">
    <property type="entry name" value="PLP-binding_barrel"/>
</dbReference>
<name>A0A967C856_9PROT</name>
<comment type="pathway">
    <text evidence="5 8">Amino-acid biosynthesis; L-lysine biosynthesis via DAP pathway; L-lysine from DL-2,6-diaminopimelate: step 1/1.</text>
</comment>
<evidence type="ECO:0000256" key="1">
    <source>
        <dbReference type="ARBA" id="ARBA00001933"/>
    </source>
</evidence>
<evidence type="ECO:0000313" key="11">
    <source>
        <dbReference type="EMBL" id="NIA68427.1"/>
    </source>
</evidence>
<evidence type="ECO:0000259" key="9">
    <source>
        <dbReference type="Pfam" id="PF00278"/>
    </source>
</evidence>
<reference evidence="11" key="1">
    <citation type="submission" date="2020-03" db="EMBL/GenBank/DDBJ databases">
        <title>Genome of Pelagibius litoralis DSM 21314T.</title>
        <authorList>
            <person name="Wang G."/>
        </authorList>
    </citation>
    <scope>NUCLEOTIDE SEQUENCE</scope>
    <source>
        <strain evidence="11">DSM 21314</strain>
    </source>
</reference>
<feature type="active site" description="Proton donor" evidence="7">
    <location>
        <position position="353"/>
    </location>
</feature>
<dbReference type="GO" id="GO:0008836">
    <property type="term" value="F:diaminopimelate decarboxylase activity"/>
    <property type="evidence" value="ECO:0007669"/>
    <property type="project" value="UniProtKB-UniRule"/>
</dbReference>
<dbReference type="SUPFAM" id="SSF51419">
    <property type="entry name" value="PLP-binding barrel"/>
    <property type="match status" value="1"/>
</dbReference>
<evidence type="ECO:0000259" key="10">
    <source>
        <dbReference type="Pfam" id="PF02784"/>
    </source>
</evidence>
<dbReference type="Pfam" id="PF02784">
    <property type="entry name" value="Orn_Arg_deC_N"/>
    <property type="match status" value="1"/>
</dbReference>
<sequence>MSRNFFPYRDGRLHVSQVPLDRLAEEVGTPFYCYSGDALESGYRSFAAALSGLPATICYALKANSNQAVIKTFAELGAGADVVSEGELRRALAAGVPAERIVFAGVGKTAPEMAAGLDAGIMQFNVESFAELELLSQVAQQRGTTAPVAVRVNPNVDAGTLDQITTGRADSKFGIDADEARAFLMQTKSLPGIRFEGLAVHIGSQLTDVAPYRAAFQRLIGLYHELRAAGVPLRRLDLGGGIGISYKHDLQGQFEESEQRVRDYTQMVRGLVSGLDAELVFEPGRLLVGNAGLLVTRVLFVKDNGERRFVIVDAAMNDLIRPSLYDAWHEILPVAQTPEGTALHPVDVVGPVCESTDTFAKQRPLPPLREGDLLVFSSAGAYSFVMASTYNSRPLAPEVLVRGDRSAVVRARMNYDTMIGQDRLPDWLDETATGREQQQTPHGGLKTALGA</sequence>
<keyword evidence="5" id="KW-0028">Amino-acid biosynthesis</keyword>
<feature type="domain" description="Orn/DAP/Arg decarboxylase 2 C-terminal" evidence="9">
    <location>
        <begin position="31"/>
        <end position="380"/>
    </location>
</feature>
<feature type="binding site" evidence="5">
    <location>
        <position position="354"/>
    </location>
    <ligand>
        <name>substrate</name>
    </ligand>
</feature>
<feature type="domain" description="Orn/DAP/Arg decarboxylase 2 N-terminal" evidence="10">
    <location>
        <begin position="41"/>
        <end position="288"/>
    </location>
</feature>
<dbReference type="PANTHER" id="PTHR43727:SF2">
    <property type="entry name" value="GROUP IV DECARBOXYLASE"/>
    <property type="match status" value="1"/>
</dbReference>
<keyword evidence="5 8" id="KW-0457">Lysine biosynthesis</keyword>
<evidence type="ECO:0000256" key="7">
    <source>
        <dbReference type="PIRSR" id="PIRSR600183-50"/>
    </source>
</evidence>
<comment type="catalytic activity">
    <reaction evidence="5 8">
        <text>meso-2,6-diaminopimelate + H(+) = L-lysine + CO2</text>
        <dbReference type="Rhea" id="RHEA:15101"/>
        <dbReference type="ChEBI" id="CHEBI:15378"/>
        <dbReference type="ChEBI" id="CHEBI:16526"/>
        <dbReference type="ChEBI" id="CHEBI:32551"/>
        <dbReference type="ChEBI" id="CHEBI:57791"/>
        <dbReference type="EC" id="4.1.1.20"/>
    </reaction>
</comment>
<gene>
    <name evidence="5 11" type="primary">lysA</name>
    <name evidence="11" type="ORF">HBA54_07460</name>
</gene>
<comment type="function">
    <text evidence="5">Specifically catalyzes the decarboxylation of meso-diaminopimelate (meso-DAP) to L-lysine.</text>
</comment>
<dbReference type="InterPro" id="IPR022643">
    <property type="entry name" value="De-COase2_C"/>
</dbReference>